<evidence type="ECO:0000313" key="2">
    <source>
        <dbReference type="EMBL" id="KAL2523515.1"/>
    </source>
</evidence>
<name>A0ABD1UEP4_9LAMI</name>
<keyword evidence="1" id="KW-0175">Coiled coil</keyword>
<dbReference type="Proteomes" id="UP001604336">
    <property type="component" value="Unassembled WGS sequence"/>
</dbReference>
<protein>
    <submittedName>
        <fullName evidence="2">Ran BP2/NZF zinc finger-like superfamily protein</fullName>
    </submittedName>
</protein>
<keyword evidence="3" id="KW-1185">Reference proteome</keyword>
<dbReference type="AlphaFoldDB" id="A0ABD1UEP4"/>
<reference evidence="3" key="1">
    <citation type="submission" date="2024-07" db="EMBL/GenBank/DDBJ databases">
        <title>Two chromosome-level genome assemblies of Korean endemic species Abeliophyllum distichum and Forsythia ovata (Oleaceae).</title>
        <authorList>
            <person name="Jang H."/>
        </authorList>
    </citation>
    <scope>NUCLEOTIDE SEQUENCE [LARGE SCALE GENOMIC DNA]</scope>
</reference>
<dbReference type="EMBL" id="JBFOLK010000003">
    <property type="protein sequence ID" value="KAL2523515.1"/>
    <property type="molecule type" value="Genomic_DNA"/>
</dbReference>
<accession>A0ABD1UEP4</accession>
<evidence type="ECO:0000313" key="3">
    <source>
        <dbReference type="Proteomes" id="UP001604336"/>
    </source>
</evidence>
<gene>
    <name evidence="2" type="ORF">Adt_08569</name>
</gene>
<feature type="coiled-coil region" evidence="1">
    <location>
        <begin position="87"/>
        <end position="121"/>
    </location>
</feature>
<sequence>MILQRTVRDHRFHKLFKFQSPSLYFKNRNHFSFLSLIFERPFSVLAHFQHKGSGNCEEKSQKDKERLSVYFKQAVGLSGEIRNSVCEVESDIENAELNKRLKKLEEQVRGLNEEKPREILNTKTPSLDGVSRNEVNSSLYALFANNGVKKNEKSGELYVYGIEDPSVYKKLSPDMELFVYHLYKDGYFKDSNFLLKNKFDLNCFENSYAREFIKYAAVSFGKDNQEIAKWLSASDLKKVALFGCPSLGKKTVFSAKRLRGFFNIQENTVCNKCPLKMSCKLVNKTDLKGDNKNLHLADVMKVIIMYAMESIPPKLTLSNEIKDSVSRLLKEIVRLSCNVS</sequence>
<proteinExistence type="predicted"/>
<organism evidence="2 3">
    <name type="scientific">Abeliophyllum distichum</name>
    <dbReference type="NCBI Taxonomy" id="126358"/>
    <lineage>
        <taxon>Eukaryota</taxon>
        <taxon>Viridiplantae</taxon>
        <taxon>Streptophyta</taxon>
        <taxon>Embryophyta</taxon>
        <taxon>Tracheophyta</taxon>
        <taxon>Spermatophyta</taxon>
        <taxon>Magnoliopsida</taxon>
        <taxon>eudicotyledons</taxon>
        <taxon>Gunneridae</taxon>
        <taxon>Pentapetalae</taxon>
        <taxon>asterids</taxon>
        <taxon>lamiids</taxon>
        <taxon>Lamiales</taxon>
        <taxon>Oleaceae</taxon>
        <taxon>Forsythieae</taxon>
        <taxon>Abeliophyllum</taxon>
    </lineage>
</organism>
<evidence type="ECO:0000256" key="1">
    <source>
        <dbReference type="SAM" id="Coils"/>
    </source>
</evidence>
<comment type="caution">
    <text evidence="2">The sequence shown here is derived from an EMBL/GenBank/DDBJ whole genome shotgun (WGS) entry which is preliminary data.</text>
</comment>